<evidence type="ECO:0000256" key="4">
    <source>
        <dbReference type="ARBA" id="ARBA00022490"/>
    </source>
</evidence>
<dbReference type="GO" id="GO:0005634">
    <property type="term" value="C:nucleus"/>
    <property type="evidence" value="ECO:0007669"/>
    <property type="project" value="UniProtKB-SubCell"/>
</dbReference>
<evidence type="ECO:0000256" key="7">
    <source>
        <dbReference type="ARBA" id="ARBA00054744"/>
    </source>
</evidence>
<dbReference type="Gene3D" id="2.30.29.70">
    <property type="entry name" value="Proteasomal ubiquitin receptor Rpn13/ADRM1"/>
    <property type="match status" value="1"/>
</dbReference>
<feature type="region of interest" description="Disordered" evidence="9">
    <location>
        <begin position="346"/>
        <end position="397"/>
    </location>
</feature>
<sequence>MSAMFSTSRSSQGGSSSGNLVEFKAGRSFLQPATAPNKKKVVADKTKGQVFIKQSNDQLMHFCWKNRETGAVVDDLIIFPGDTEFKEVKGCPDGKVYMLKFKTSDERRLFWIQDGNADADKDLCKKVNDALNKPPTTRASARGGSSERSTGGLSTANLAGLSGSEELGALGGLDQQQLMQLLQFMNQGSSDSPSLVPQTPSGGNSERGASGNAPKVSASELTQLQTLLGGLRAPGGAGGSSSDRQVAIELSDVIAGGQVVETAKNNADRLLNHMPVEDKTAPDTKKALEDTVRSPHYRQAANTFGHALSTGQMAPVLERFGISEGAAQAAASGNLLEFARKLTEAERGLEGAQSTKEPAASASEETAVEVQDEDAEEPVKEPEPKRGKTDEDEMDLD</sequence>
<dbReference type="PANTHER" id="PTHR12225">
    <property type="entry name" value="ADHESION REGULATING MOLECULE 1 110 KDA CELL MEMBRANE GLYCOPROTEIN"/>
    <property type="match status" value="1"/>
</dbReference>
<feature type="compositionally biased region" description="Acidic residues" evidence="9">
    <location>
        <begin position="366"/>
        <end position="376"/>
    </location>
</feature>
<dbReference type="FunFam" id="2.30.29.70:FF:000001">
    <property type="entry name" value="Proteasomal ubiquitin receptor ADRM1"/>
    <property type="match status" value="1"/>
</dbReference>
<comment type="similarity">
    <text evidence="3">Belongs to the ADRM1 family.</text>
</comment>
<dbReference type="GO" id="GO:0061133">
    <property type="term" value="F:endopeptidase activator activity"/>
    <property type="evidence" value="ECO:0007669"/>
    <property type="project" value="TreeGrafter"/>
</dbReference>
<dbReference type="OMA" id="SNQRHFF"/>
<dbReference type="PROSITE" id="PS51917">
    <property type="entry name" value="PRU"/>
    <property type="match status" value="1"/>
</dbReference>
<dbReference type="GO" id="GO:0005737">
    <property type="term" value="C:cytoplasm"/>
    <property type="evidence" value="ECO:0007669"/>
    <property type="project" value="UniProtKB-SubCell"/>
</dbReference>
<dbReference type="GO" id="GO:0008541">
    <property type="term" value="C:proteasome regulatory particle, lid subcomplex"/>
    <property type="evidence" value="ECO:0007669"/>
    <property type="project" value="TreeGrafter"/>
</dbReference>
<keyword evidence="4" id="KW-0963">Cytoplasm</keyword>
<dbReference type="InterPro" id="IPR038633">
    <property type="entry name" value="Rpn13/ADRM1_Pru_sf"/>
</dbReference>
<keyword evidence="5" id="KW-0647">Proteasome</keyword>
<evidence type="ECO:0000313" key="12">
    <source>
        <dbReference type="Proteomes" id="UP000025227"/>
    </source>
</evidence>
<dbReference type="PROSITE" id="PS51916">
    <property type="entry name" value="DEUBAD"/>
    <property type="match status" value="1"/>
</dbReference>
<dbReference type="InterPro" id="IPR044867">
    <property type="entry name" value="DEUBAD_dom"/>
</dbReference>
<evidence type="ECO:0000256" key="2">
    <source>
        <dbReference type="ARBA" id="ARBA00004496"/>
    </source>
</evidence>
<evidence type="ECO:0000256" key="3">
    <source>
        <dbReference type="ARBA" id="ARBA00009216"/>
    </source>
</evidence>
<dbReference type="InterPro" id="IPR038108">
    <property type="entry name" value="RPN13_DEUBAD_sf"/>
</dbReference>
<feature type="domain" description="Pru" evidence="11">
    <location>
        <begin position="15"/>
        <end position="134"/>
    </location>
</feature>
<protein>
    <recommendedName>
        <fullName evidence="8">Proteasomal ubiquitin receptor ADRM1 homolog</fullName>
    </recommendedName>
</protein>
<evidence type="ECO:0000259" key="11">
    <source>
        <dbReference type="PROSITE" id="PS51917"/>
    </source>
</evidence>
<evidence type="ECO:0000256" key="8">
    <source>
        <dbReference type="ARBA" id="ARBA00070663"/>
    </source>
</evidence>
<comment type="subcellular location">
    <subcellularLocation>
        <location evidence="2">Cytoplasm</location>
    </subcellularLocation>
    <subcellularLocation>
        <location evidence="1">Nucleus</location>
    </subcellularLocation>
</comment>
<feature type="region of interest" description="Disordered" evidence="9">
    <location>
        <begin position="128"/>
        <end position="158"/>
    </location>
</feature>
<feature type="domain" description="DEUBAD" evidence="10">
    <location>
        <begin position="241"/>
        <end position="352"/>
    </location>
</feature>
<evidence type="ECO:0000256" key="1">
    <source>
        <dbReference type="ARBA" id="ARBA00004123"/>
    </source>
</evidence>
<keyword evidence="6" id="KW-0539">Nucleus</keyword>
<dbReference type="InterPro" id="IPR006773">
    <property type="entry name" value="Rpn13/ADRM1"/>
</dbReference>
<dbReference type="PANTHER" id="PTHR12225:SF0">
    <property type="entry name" value="PROTEASOMAL UBIQUITIN RECEPTOR ADRM1"/>
    <property type="match status" value="1"/>
</dbReference>
<dbReference type="WBParaSite" id="HCON_00081420-00001">
    <property type="protein sequence ID" value="HCON_00081420-00001"/>
    <property type="gene ID" value="HCON_00081420"/>
</dbReference>
<dbReference type="Pfam" id="PF04683">
    <property type="entry name" value="Rpn13_ADRM1_Pru"/>
    <property type="match status" value="1"/>
</dbReference>
<comment type="function">
    <text evidence="7">May function as a proteasomal ubiquitin receptor. May promote the deubiquitinating activity associated with the 26S proteasome.</text>
</comment>
<dbReference type="InterPro" id="IPR032368">
    <property type="entry name" value="RPN13_DEUBAD"/>
</dbReference>
<feature type="compositionally biased region" description="Polar residues" evidence="9">
    <location>
        <begin position="189"/>
        <end position="204"/>
    </location>
</feature>
<dbReference type="OrthoDB" id="340431at2759"/>
<feature type="region of interest" description="Disordered" evidence="9">
    <location>
        <begin position="187"/>
        <end position="217"/>
    </location>
</feature>
<organism evidence="12 13">
    <name type="scientific">Haemonchus contortus</name>
    <name type="common">Barber pole worm</name>
    <dbReference type="NCBI Taxonomy" id="6289"/>
    <lineage>
        <taxon>Eukaryota</taxon>
        <taxon>Metazoa</taxon>
        <taxon>Ecdysozoa</taxon>
        <taxon>Nematoda</taxon>
        <taxon>Chromadorea</taxon>
        <taxon>Rhabditida</taxon>
        <taxon>Rhabditina</taxon>
        <taxon>Rhabditomorpha</taxon>
        <taxon>Strongyloidea</taxon>
        <taxon>Trichostrongylidae</taxon>
        <taxon>Haemonchus</taxon>
    </lineage>
</organism>
<dbReference type="Gene3D" id="1.10.2020.20">
    <property type="match status" value="1"/>
</dbReference>
<dbReference type="GO" id="GO:0070628">
    <property type="term" value="F:proteasome binding"/>
    <property type="evidence" value="ECO:0007669"/>
    <property type="project" value="TreeGrafter"/>
</dbReference>
<name>A0A7I4YCH2_HAECO</name>
<proteinExistence type="inferred from homology"/>
<evidence type="ECO:0000313" key="13">
    <source>
        <dbReference type="WBParaSite" id="HCON_00081420-00001"/>
    </source>
</evidence>
<evidence type="ECO:0000256" key="9">
    <source>
        <dbReference type="SAM" id="MobiDB-lite"/>
    </source>
</evidence>
<accession>A0A7I4YCH2</accession>
<dbReference type="CDD" id="cd13314">
    <property type="entry name" value="PH_Rpn13"/>
    <property type="match status" value="1"/>
</dbReference>
<evidence type="ECO:0000259" key="10">
    <source>
        <dbReference type="PROSITE" id="PS51916"/>
    </source>
</evidence>
<evidence type="ECO:0000256" key="5">
    <source>
        <dbReference type="ARBA" id="ARBA00022942"/>
    </source>
</evidence>
<dbReference type="Proteomes" id="UP000025227">
    <property type="component" value="Unplaced"/>
</dbReference>
<evidence type="ECO:0000256" key="6">
    <source>
        <dbReference type="ARBA" id="ARBA00023242"/>
    </source>
</evidence>
<feature type="compositionally biased region" description="Basic and acidic residues" evidence="9">
    <location>
        <begin position="377"/>
        <end position="389"/>
    </location>
</feature>
<keyword evidence="12" id="KW-1185">Reference proteome</keyword>
<dbReference type="AlphaFoldDB" id="A0A7I4YCH2"/>
<dbReference type="InterPro" id="IPR044868">
    <property type="entry name" value="Rpn13/ADRM1_Pru"/>
</dbReference>
<dbReference type="Pfam" id="PF16550">
    <property type="entry name" value="RPN13_C"/>
    <property type="match status" value="1"/>
</dbReference>
<reference evidence="13" key="1">
    <citation type="submission" date="2020-12" db="UniProtKB">
        <authorList>
            <consortium name="WormBaseParasite"/>
        </authorList>
    </citation>
    <scope>IDENTIFICATION</scope>
    <source>
        <strain evidence="13">MHco3</strain>
    </source>
</reference>
<feature type="compositionally biased region" description="Low complexity" evidence="9">
    <location>
        <begin position="137"/>
        <end position="158"/>
    </location>
</feature>